<comment type="caution">
    <text evidence="2">The sequence shown here is derived from an EMBL/GenBank/DDBJ whole genome shotgun (WGS) entry which is preliminary data.</text>
</comment>
<feature type="compositionally biased region" description="Low complexity" evidence="1">
    <location>
        <begin position="186"/>
        <end position="199"/>
    </location>
</feature>
<dbReference type="Proteomes" id="UP001521222">
    <property type="component" value="Unassembled WGS sequence"/>
</dbReference>
<reference evidence="2 3" key="1">
    <citation type="submission" date="2024-02" db="EMBL/GenBank/DDBJ databases">
        <title>De novo assembly and annotation of 12 fungi associated with fruit tree decline syndrome in Ontario, Canada.</title>
        <authorList>
            <person name="Sulman M."/>
            <person name="Ellouze W."/>
            <person name="Ilyukhin E."/>
        </authorList>
    </citation>
    <scope>NUCLEOTIDE SEQUENCE [LARGE SCALE GENOMIC DNA]</scope>
    <source>
        <strain evidence="2 3">M97-236</strain>
    </source>
</reference>
<feature type="compositionally biased region" description="Basic and acidic residues" evidence="1">
    <location>
        <begin position="84"/>
        <end position="95"/>
    </location>
</feature>
<evidence type="ECO:0000256" key="1">
    <source>
        <dbReference type="SAM" id="MobiDB-lite"/>
    </source>
</evidence>
<evidence type="ECO:0000313" key="2">
    <source>
        <dbReference type="EMBL" id="KAL1609357.1"/>
    </source>
</evidence>
<protein>
    <submittedName>
        <fullName evidence="2">Uncharacterized protein</fullName>
    </submittedName>
</protein>
<feature type="region of interest" description="Disordered" evidence="1">
    <location>
        <begin position="454"/>
        <end position="473"/>
    </location>
</feature>
<dbReference type="EMBL" id="JAKIXB020000004">
    <property type="protein sequence ID" value="KAL1609357.1"/>
    <property type="molecule type" value="Genomic_DNA"/>
</dbReference>
<evidence type="ECO:0000313" key="3">
    <source>
        <dbReference type="Proteomes" id="UP001521222"/>
    </source>
</evidence>
<feature type="region of interest" description="Disordered" evidence="1">
    <location>
        <begin position="298"/>
        <end position="331"/>
    </location>
</feature>
<name>A0ABR3RZC7_9PLEO</name>
<keyword evidence="3" id="KW-1185">Reference proteome</keyword>
<feature type="compositionally biased region" description="Polar residues" evidence="1">
    <location>
        <begin position="74"/>
        <end position="83"/>
    </location>
</feature>
<feature type="region of interest" description="Disordered" evidence="1">
    <location>
        <begin position="34"/>
        <end position="96"/>
    </location>
</feature>
<feature type="region of interest" description="Disordered" evidence="1">
    <location>
        <begin position="173"/>
        <end position="214"/>
    </location>
</feature>
<organism evidence="2 3">
    <name type="scientific">Nothophoma quercina</name>
    <dbReference type="NCBI Taxonomy" id="749835"/>
    <lineage>
        <taxon>Eukaryota</taxon>
        <taxon>Fungi</taxon>
        <taxon>Dikarya</taxon>
        <taxon>Ascomycota</taxon>
        <taxon>Pezizomycotina</taxon>
        <taxon>Dothideomycetes</taxon>
        <taxon>Pleosporomycetidae</taxon>
        <taxon>Pleosporales</taxon>
        <taxon>Pleosporineae</taxon>
        <taxon>Didymellaceae</taxon>
        <taxon>Nothophoma</taxon>
    </lineage>
</organism>
<sequence length="575" mass="64910">MGNRFMSTPDVRKRLPDFHLKSIKRRKVSRYITPDLDNSTIPTPSVSNHIKSQATVTATPQDPSLDEPSRGRRSVSQWLSQQAERFKKDRHRDDSLLSSEELEKELKILSQQANATVESPHGEKVPQRIIDHFFDLHWACGSDWRDSASWKAHQEECAQFKCNMCKDPRRASRSATEANRAPPQSPLSVSPQSFSLQKTKSPKPPKSPKGPYWCDFFRRSTSSDRQKRGKLPALDRTIDEGLVSPKTQLSNFIQNPHATGLRPPNISADSYDKIVRRQSRKAIRCSIVSVPPGAVSLIPPPAISDKPESSEDFNPRNLAHQTGRPSRRSTIDSIKFPLPDYYKVHINTPPAPRIRPERSIEPIPGPLHLDHPTRSPSSDSLIFNISPLQSAGLSATNIHRGFYPLRDPDTVTPDEPYNITEIWAQDEYDGLQMRKTGNRKRDTTIRIIHSPAQSPTPAMHVQFPPTPPDSREGSYSWLKPADENIGGIYAEKEVKVPPPAWSPRVPDSPADRDWDKCVVSDTTGSSVPDCPVYVNPAEKREGWWRSRHGKKHRGRHAPGMNISRYACSNDEYECE</sequence>
<accession>A0ABR3RZC7</accession>
<proteinExistence type="predicted"/>
<feature type="compositionally biased region" description="Polar residues" evidence="1">
    <location>
        <begin position="36"/>
        <end position="62"/>
    </location>
</feature>
<gene>
    <name evidence="2" type="ORF">SLS59_001723</name>
</gene>